<organism evidence="3 4">
    <name type="scientific">Nocardioides alpinus</name>
    <dbReference type="NCBI Taxonomy" id="748909"/>
    <lineage>
        <taxon>Bacteria</taxon>
        <taxon>Bacillati</taxon>
        <taxon>Actinomycetota</taxon>
        <taxon>Actinomycetes</taxon>
        <taxon>Propionibacteriales</taxon>
        <taxon>Nocardioidaceae</taxon>
        <taxon>Nocardioides</taxon>
    </lineage>
</organism>
<reference evidence="3" key="1">
    <citation type="submission" date="2016-10" db="EMBL/GenBank/DDBJ databases">
        <authorList>
            <person name="de Groot N.N."/>
        </authorList>
    </citation>
    <scope>NUCLEOTIDE SEQUENCE [LARGE SCALE GENOMIC DNA]</scope>
    <source>
        <strain evidence="3">CGMCC 1.10697</strain>
    </source>
</reference>
<name>A0A1I0W106_9ACTN</name>
<sequence length="210" mass="21214">MFPGLPPTRRRLRAVRHQLRRRRRLIAAALAAAAVVSALRTLAPPPPDTVDVLVATRDLPSGTLLDDDDLVVRAFPADLAPAGAASAAAGRVLAAPIGRGEVLTDVRVVGPALAMAQPGETVVPVRLPDAGMATLLRPGDEVDLVATDPGTGTSVVVARDVTVLATPTGAPDGPAGGSGGALVVIGASAEEAIAISSAALAQFLTVSWER</sequence>
<dbReference type="EMBL" id="PJBV01000035">
    <property type="protein sequence ID" value="PKH37609.1"/>
    <property type="molecule type" value="Genomic_DNA"/>
</dbReference>
<dbReference type="OrthoDB" id="4808509at2"/>
<proteinExistence type="predicted"/>
<dbReference type="SMART" id="SM00858">
    <property type="entry name" value="SAF"/>
    <property type="match status" value="1"/>
</dbReference>
<evidence type="ECO:0000313" key="3">
    <source>
        <dbReference type="EMBL" id="SFA82214.1"/>
    </source>
</evidence>
<evidence type="ECO:0000259" key="1">
    <source>
        <dbReference type="SMART" id="SM00858"/>
    </source>
</evidence>
<dbReference type="InterPro" id="IPR013974">
    <property type="entry name" value="SAF"/>
</dbReference>
<dbReference type="RefSeq" id="WP_091194051.1">
    <property type="nucleotide sequence ID" value="NZ_FOKC01000001.1"/>
</dbReference>
<accession>A0A1I0W106</accession>
<keyword evidence="5" id="KW-1185">Reference proteome</keyword>
<feature type="domain" description="SAF" evidence="1">
    <location>
        <begin position="50"/>
        <end position="109"/>
    </location>
</feature>
<dbReference type="Pfam" id="PF08666">
    <property type="entry name" value="SAF"/>
    <property type="match status" value="1"/>
</dbReference>
<dbReference type="AlphaFoldDB" id="A0A1I0W106"/>
<reference evidence="2 5" key="2">
    <citation type="submission" date="2017-12" db="EMBL/GenBank/DDBJ databases">
        <title>Pharmacopeia of the Arctic Ocean.</title>
        <authorList>
            <person name="Collins E."/>
            <person name="Ducluzeau A.-L."/>
        </authorList>
    </citation>
    <scope>NUCLEOTIDE SEQUENCE [LARGE SCALE GENOMIC DNA]</scope>
    <source>
        <strain evidence="2 5">DSM 23325</strain>
    </source>
</reference>
<dbReference type="STRING" id="748909.SAMN05192575_101614"/>
<evidence type="ECO:0000313" key="4">
    <source>
        <dbReference type="Proteomes" id="UP000199113"/>
    </source>
</evidence>
<dbReference type="EMBL" id="FOKC01000001">
    <property type="protein sequence ID" value="SFA82214.1"/>
    <property type="molecule type" value="Genomic_DNA"/>
</dbReference>
<dbReference type="CDD" id="cd11614">
    <property type="entry name" value="SAF_CpaB_FlgA_like"/>
    <property type="match status" value="1"/>
</dbReference>
<evidence type="ECO:0000313" key="2">
    <source>
        <dbReference type="EMBL" id="PKH37609.1"/>
    </source>
</evidence>
<gene>
    <name evidence="2" type="ORF">CXG46_19455</name>
    <name evidence="3" type="ORF">SAMN05192575_101614</name>
</gene>
<dbReference type="Proteomes" id="UP000233565">
    <property type="component" value="Unassembled WGS sequence"/>
</dbReference>
<evidence type="ECO:0000313" key="5">
    <source>
        <dbReference type="Proteomes" id="UP000233565"/>
    </source>
</evidence>
<protein>
    <submittedName>
        <fullName evidence="2 3">Pilus assembly protein CpaB</fullName>
    </submittedName>
</protein>
<dbReference type="Proteomes" id="UP000199113">
    <property type="component" value="Unassembled WGS sequence"/>
</dbReference>